<name>A0ABD0Q2R6_CIRMR</name>
<dbReference type="AlphaFoldDB" id="A0ABD0Q2R6"/>
<feature type="domain" description="GH84" evidence="1">
    <location>
        <begin position="1"/>
        <end position="90"/>
    </location>
</feature>
<dbReference type="Gene3D" id="3.20.20.80">
    <property type="entry name" value="Glycosidases"/>
    <property type="match status" value="1"/>
</dbReference>
<organism evidence="2 3">
    <name type="scientific">Cirrhinus mrigala</name>
    <name type="common">Mrigala</name>
    <dbReference type="NCBI Taxonomy" id="683832"/>
    <lineage>
        <taxon>Eukaryota</taxon>
        <taxon>Metazoa</taxon>
        <taxon>Chordata</taxon>
        <taxon>Craniata</taxon>
        <taxon>Vertebrata</taxon>
        <taxon>Euteleostomi</taxon>
        <taxon>Actinopterygii</taxon>
        <taxon>Neopterygii</taxon>
        <taxon>Teleostei</taxon>
        <taxon>Ostariophysi</taxon>
        <taxon>Cypriniformes</taxon>
        <taxon>Cyprinidae</taxon>
        <taxon>Labeoninae</taxon>
        <taxon>Labeonini</taxon>
        <taxon>Cirrhinus</taxon>
    </lineage>
</organism>
<gene>
    <name evidence="2" type="ORF">M9458_022945</name>
</gene>
<dbReference type="InterPro" id="IPR017853">
    <property type="entry name" value="GH"/>
</dbReference>
<evidence type="ECO:0000259" key="1">
    <source>
        <dbReference type="PROSITE" id="PS52009"/>
    </source>
</evidence>
<dbReference type="InterPro" id="IPR051822">
    <property type="entry name" value="Glycosyl_Hydrolase_84"/>
</dbReference>
<dbReference type="EMBL" id="JAMKFB020000011">
    <property type="protein sequence ID" value="KAL0180539.1"/>
    <property type="molecule type" value="Genomic_DNA"/>
</dbReference>
<sequence>EHNVEFIYAISPGLDITFSNPKEVAALKRKLSQVCGFGCRSFALLFDDIETEMCPADKEAFSSFAEAQVSVTNEVFLHLEEPHTFLFCPT</sequence>
<dbReference type="Proteomes" id="UP001529510">
    <property type="component" value="Unassembled WGS sequence"/>
</dbReference>
<reference evidence="2 3" key="1">
    <citation type="submission" date="2024-05" db="EMBL/GenBank/DDBJ databases">
        <title>Genome sequencing and assembly of Indian major carp, Cirrhinus mrigala (Hamilton, 1822).</title>
        <authorList>
            <person name="Mohindra V."/>
            <person name="Chowdhury L.M."/>
            <person name="Lal K."/>
            <person name="Jena J.K."/>
        </authorList>
    </citation>
    <scope>NUCLEOTIDE SEQUENCE [LARGE SCALE GENOMIC DNA]</scope>
    <source>
        <strain evidence="2">CM1030</strain>
        <tissue evidence="2">Blood</tissue>
    </source>
</reference>
<comment type="caution">
    <text evidence="2">The sequence shown here is derived from an EMBL/GenBank/DDBJ whole genome shotgun (WGS) entry which is preliminary data.</text>
</comment>
<protein>
    <recommendedName>
        <fullName evidence="1">GH84 domain-containing protein</fullName>
    </recommendedName>
</protein>
<dbReference type="PANTHER" id="PTHR13170">
    <property type="entry name" value="O-GLCNACASE"/>
    <property type="match status" value="1"/>
</dbReference>
<evidence type="ECO:0000313" key="2">
    <source>
        <dbReference type="EMBL" id="KAL0180539.1"/>
    </source>
</evidence>
<dbReference type="SUPFAM" id="SSF51445">
    <property type="entry name" value="(Trans)glycosidases"/>
    <property type="match status" value="1"/>
</dbReference>
<accession>A0ABD0Q2R6</accession>
<keyword evidence="3" id="KW-1185">Reference proteome</keyword>
<proteinExistence type="predicted"/>
<dbReference type="InterPro" id="IPR011496">
    <property type="entry name" value="O-GlcNAcase_cat"/>
</dbReference>
<evidence type="ECO:0000313" key="3">
    <source>
        <dbReference type="Proteomes" id="UP001529510"/>
    </source>
</evidence>
<feature type="non-terminal residue" evidence="2">
    <location>
        <position position="90"/>
    </location>
</feature>
<feature type="non-terminal residue" evidence="2">
    <location>
        <position position="1"/>
    </location>
</feature>
<dbReference type="PANTHER" id="PTHR13170:SF19">
    <property type="entry name" value="O-GLCNACASE-LIKE"/>
    <property type="match status" value="1"/>
</dbReference>
<dbReference type="PROSITE" id="PS52009">
    <property type="entry name" value="GH84"/>
    <property type="match status" value="1"/>
</dbReference>
<dbReference type="Pfam" id="PF07555">
    <property type="entry name" value="NAGidase"/>
    <property type="match status" value="1"/>
</dbReference>